<evidence type="ECO:0000256" key="6">
    <source>
        <dbReference type="ARBA" id="ARBA00019762"/>
    </source>
</evidence>
<evidence type="ECO:0000256" key="2">
    <source>
        <dbReference type="ARBA" id="ARBA00004191"/>
    </source>
</evidence>
<dbReference type="EMBL" id="MLKD01000001">
    <property type="protein sequence ID" value="OQE31263.1"/>
    <property type="molecule type" value="Genomic_DNA"/>
</dbReference>
<evidence type="ECO:0000256" key="7">
    <source>
        <dbReference type="ARBA" id="ARBA00022475"/>
    </source>
</evidence>
<dbReference type="GO" id="GO:0005576">
    <property type="term" value="C:extracellular region"/>
    <property type="evidence" value="ECO:0007669"/>
    <property type="project" value="TreeGrafter"/>
</dbReference>
<feature type="compositionally biased region" description="Low complexity" evidence="22">
    <location>
        <begin position="343"/>
        <end position="402"/>
    </location>
</feature>
<comment type="similarity">
    <text evidence="4">Belongs to the glycosyl hydrolase 17 family.</text>
</comment>
<comment type="subcellular location">
    <subcellularLocation>
        <location evidence="3">Cell membrane</location>
        <topology evidence="3">Lipid-anchor</topology>
        <topology evidence="3">GPI-anchor</topology>
    </subcellularLocation>
    <subcellularLocation>
        <location evidence="2">Secreted</location>
        <location evidence="2">Cell wall</location>
    </subcellularLocation>
</comment>
<dbReference type="GO" id="GO:0005886">
    <property type="term" value="C:plasma membrane"/>
    <property type="evidence" value="ECO:0007669"/>
    <property type="project" value="UniProtKB-SubCell"/>
</dbReference>
<feature type="compositionally biased region" description="Low complexity" evidence="22">
    <location>
        <begin position="436"/>
        <end position="452"/>
    </location>
</feature>
<protein>
    <recommendedName>
        <fullName evidence="6">Probable glucan endo-1,3-beta-glucosidase eglC</fullName>
        <ecNumber evidence="5">3.2.1.39</ecNumber>
    </recommendedName>
    <alternativeName>
        <fullName evidence="20">Endo-1,3-beta-glucanase eglC</fullName>
    </alternativeName>
    <alternativeName>
        <fullName evidence="21">Laminarinase eglC</fullName>
    </alternativeName>
</protein>
<evidence type="ECO:0000256" key="9">
    <source>
        <dbReference type="ARBA" id="ARBA00022525"/>
    </source>
</evidence>
<keyword evidence="16" id="KW-0449">Lipoprotein</keyword>
<evidence type="ECO:0000256" key="8">
    <source>
        <dbReference type="ARBA" id="ARBA00022512"/>
    </source>
</evidence>
<keyword evidence="13" id="KW-0472">Membrane</keyword>
<keyword evidence="9" id="KW-0964">Secreted</keyword>
<dbReference type="PANTHER" id="PTHR16631">
    <property type="entry name" value="GLUCAN 1,3-BETA-GLUCOSIDASE"/>
    <property type="match status" value="1"/>
</dbReference>
<dbReference type="PANTHER" id="PTHR16631:SF13">
    <property type="entry name" value="GLUCAN ENDO-1,3-BETA-GLUCOSIDASE EGLC-RELATED"/>
    <property type="match status" value="1"/>
</dbReference>
<gene>
    <name evidence="24" type="ORF">PENSTE_c001G04863</name>
</gene>
<evidence type="ECO:0000256" key="13">
    <source>
        <dbReference type="ARBA" id="ARBA00023136"/>
    </source>
</evidence>
<keyword evidence="17" id="KW-0961">Cell wall biogenesis/degradation</keyword>
<dbReference type="GO" id="GO:0000272">
    <property type="term" value="P:polysaccharide catabolic process"/>
    <property type="evidence" value="ECO:0007669"/>
    <property type="project" value="UniProtKB-KW"/>
</dbReference>
<keyword evidence="12" id="KW-0378">Hydrolase</keyword>
<dbReference type="GO" id="GO:0009986">
    <property type="term" value="C:cell surface"/>
    <property type="evidence" value="ECO:0007669"/>
    <property type="project" value="TreeGrafter"/>
</dbReference>
<evidence type="ECO:0000256" key="12">
    <source>
        <dbReference type="ARBA" id="ARBA00022801"/>
    </source>
</evidence>
<keyword evidence="25" id="KW-1185">Reference proteome</keyword>
<feature type="chain" id="PRO_5012957961" description="Probable glucan endo-1,3-beta-glucosidase eglC" evidence="23">
    <location>
        <begin position="19"/>
        <end position="508"/>
    </location>
</feature>
<proteinExistence type="inferred from homology"/>
<evidence type="ECO:0000256" key="17">
    <source>
        <dbReference type="ARBA" id="ARBA00023316"/>
    </source>
</evidence>
<evidence type="ECO:0000256" key="14">
    <source>
        <dbReference type="ARBA" id="ARBA00023180"/>
    </source>
</evidence>
<evidence type="ECO:0000256" key="18">
    <source>
        <dbReference type="ARBA" id="ARBA00023326"/>
    </source>
</evidence>
<accession>A0A1V6U0A0</accession>
<evidence type="ECO:0000256" key="23">
    <source>
        <dbReference type="SAM" id="SignalP"/>
    </source>
</evidence>
<evidence type="ECO:0000256" key="20">
    <source>
        <dbReference type="ARBA" id="ARBA00032134"/>
    </source>
</evidence>
<feature type="compositionally biased region" description="Low complexity" evidence="22">
    <location>
        <begin position="462"/>
        <end position="481"/>
    </location>
</feature>
<dbReference type="GO" id="GO:0098552">
    <property type="term" value="C:side of membrane"/>
    <property type="evidence" value="ECO:0007669"/>
    <property type="project" value="UniProtKB-KW"/>
</dbReference>
<name>A0A1V6U0A0_9EURO</name>
<keyword evidence="8" id="KW-0134">Cell wall</keyword>
<evidence type="ECO:0000256" key="3">
    <source>
        <dbReference type="ARBA" id="ARBA00004609"/>
    </source>
</evidence>
<organism evidence="24 25">
    <name type="scientific">Penicillium steckii</name>
    <dbReference type="NCBI Taxonomy" id="303698"/>
    <lineage>
        <taxon>Eukaryota</taxon>
        <taxon>Fungi</taxon>
        <taxon>Dikarya</taxon>
        <taxon>Ascomycota</taxon>
        <taxon>Pezizomycotina</taxon>
        <taxon>Eurotiomycetes</taxon>
        <taxon>Eurotiomycetidae</taxon>
        <taxon>Eurotiales</taxon>
        <taxon>Aspergillaceae</taxon>
        <taxon>Penicillium</taxon>
    </lineage>
</organism>
<evidence type="ECO:0000256" key="10">
    <source>
        <dbReference type="ARBA" id="ARBA00022622"/>
    </source>
</evidence>
<evidence type="ECO:0000256" key="22">
    <source>
        <dbReference type="SAM" id="MobiDB-lite"/>
    </source>
</evidence>
<keyword evidence="7" id="KW-1003">Cell membrane</keyword>
<evidence type="ECO:0000313" key="25">
    <source>
        <dbReference type="Proteomes" id="UP000191285"/>
    </source>
</evidence>
<feature type="region of interest" description="Disordered" evidence="22">
    <location>
        <begin position="304"/>
        <end position="483"/>
    </location>
</feature>
<evidence type="ECO:0000256" key="4">
    <source>
        <dbReference type="ARBA" id="ARBA00008773"/>
    </source>
</evidence>
<dbReference type="InterPro" id="IPR017853">
    <property type="entry name" value="GH"/>
</dbReference>
<dbReference type="STRING" id="303698.A0A1V6U0A0"/>
<evidence type="ECO:0000256" key="5">
    <source>
        <dbReference type="ARBA" id="ARBA00012780"/>
    </source>
</evidence>
<dbReference type="Proteomes" id="UP000191285">
    <property type="component" value="Unassembled WGS sequence"/>
</dbReference>
<keyword evidence="14" id="KW-0325">Glycoprotein</keyword>
<comment type="caution">
    <text evidence="24">The sequence shown here is derived from an EMBL/GenBank/DDBJ whole genome shotgun (WGS) entry which is preliminary data.</text>
</comment>
<feature type="compositionally biased region" description="Low complexity" evidence="22">
    <location>
        <begin position="307"/>
        <end position="328"/>
    </location>
</feature>
<sequence length="508" mass="49921">MQMIQLLALALSVATADAVSKGFNYGATKADGSSKYQADFKKDFAAAKALVGNSGFTSARLYTMIQGGTTNTPIEAIPAAIEEKTELLLGLWASGGNMDNEIAALKSAISQYGDDFAKLVVGISVGSEDMYRNSVTGSKSNAGPGVEPEELVSYIQQVRSTISGTGLSDASIGHVDTWDSWTNSSNADVVNHLDWLGFDGYPYYQLTMENGIENAKQLFDESVEKTKSVANGKEVWITETGWPVTGPQEGDATASAANAKTYWDEVGCPLFGNTNTWWYMLEDEGASPSFGVVKSDLKTPQFDLSCSNSSSNSASSSSSSTAAASSSTGLSNKDSIGSGSGSSGSSSSGSSGSGSNASGSGSASSSGSSSGASGSSSGASGASGASSSSGSGSSSGAGSASSPSVSAKPTSFPAGRNGTHASSSFQSAGRTSTPLASATGSSSSGSGSSSSGSGSGSGSGSSSGSSGSSGSASGSAASPSSTFNAAARVGSGSTFGAIVAAAVLAIAV</sequence>
<dbReference type="SUPFAM" id="SSF51445">
    <property type="entry name" value="(Trans)glycosidases"/>
    <property type="match status" value="1"/>
</dbReference>
<dbReference type="GO" id="GO:0009277">
    <property type="term" value="C:fungal-type cell wall"/>
    <property type="evidence" value="ECO:0007669"/>
    <property type="project" value="TreeGrafter"/>
</dbReference>
<dbReference type="FunFam" id="3.20.20.80:FF:000233">
    <property type="entry name" value="Probable glucan endo-1,3-beta-glucosidase eglC"/>
    <property type="match status" value="1"/>
</dbReference>
<keyword evidence="10" id="KW-0336">GPI-anchor</keyword>
<evidence type="ECO:0000256" key="15">
    <source>
        <dbReference type="ARBA" id="ARBA00023277"/>
    </source>
</evidence>
<reference evidence="25" key="1">
    <citation type="journal article" date="2017" name="Nat. Microbiol.">
        <title>Global analysis of biosynthetic gene clusters reveals vast potential of secondary metabolite production in Penicillium species.</title>
        <authorList>
            <person name="Nielsen J.C."/>
            <person name="Grijseels S."/>
            <person name="Prigent S."/>
            <person name="Ji B."/>
            <person name="Dainat J."/>
            <person name="Nielsen K.F."/>
            <person name="Frisvad J.C."/>
            <person name="Workman M."/>
            <person name="Nielsen J."/>
        </authorList>
    </citation>
    <scope>NUCLEOTIDE SEQUENCE [LARGE SCALE GENOMIC DNA]</scope>
    <source>
        <strain evidence="25">IBT 24891</strain>
    </source>
</reference>
<keyword evidence="18" id="KW-0624">Polysaccharide degradation</keyword>
<evidence type="ECO:0000256" key="1">
    <source>
        <dbReference type="ARBA" id="ARBA00000382"/>
    </source>
</evidence>
<evidence type="ECO:0000256" key="21">
    <source>
        <dbReference type="ARBA" id="ARBA00032906"/>
    </source>
</evidence>
<feature type="signal peptide" evidence="23">
    <location>
        <begin position="1"/>
        <end position="18"/>
    </location>
</feature>
<evidence type="ECO:0000256" key="11">
    <source>
        <dbReference type="ARBA" id="ARBA00022729"/>
    </source>
</evidence>
<keyword evidence="11 23" id="KW-0732">Signal</keyword>
<evidence type="ECO:0000256" key="16">
    <source>
        <dbReference type="ARBA" id="ARBA00023288"/>
    </source>
</evidence>
<dbReference type="Gene3D" id="3.20.20.80">
    <property type="entry name" value="Glycosidases"/>
    <property type="match status" value="1"/>
</dbReference>
<dbReference type="AlphaFoldDB" id="A0A1V6U0A0"/>
<dbReference type="GO" id="GO:0071555">
    <property type="term" value="P:cell wall organization"/>
    <property type="evidence" value="ECO:0007669"/>
    <property type="project" value="UniProtKB-KW"/>
</dbReference>
<feature type="compositionally biased region" description="Polar residues" evidence="22">
    <location>
        <begin position="419"/>
        <end position="435"/>
    </location>
</feature>
<dbReference type="InterPro" id="IPR050732">
    <property type="entry name" value="Beta-glucan_modifiers"/>
</dbReference>
<comment type="function">
    <text evidence="19">Glucanases play a role in cell expansion during growth, in cell-cell fusion during mating, and in spore release during sporulation. This enzyme may be involved in beta-glucan degradation and also function biosynthetically as a transglycosylase.</text>
</comment>
<dbReference type="OrthoDB" id="77201at2759"/>
<dbReference type="GO" id="GO:0042973">
    <property type="term" value="F:glucan endo-1,3-beta-D-glucosidase activity"/>
    <property type="evidence" value="ECO:0007669"/>
    <property type="project" value="UniProtKB-EC"/>
</dbReference>
<keyword evidence="15" id="KW-0119">Carbohydrate metabolism</keyword>
<comment type="catalytic activity">
    <reaction evidence="1">
        <text>Hydrolysis of (1-&gt;3)-beta-D-glucosidic linkages in (1-&gt;3)-beta-D-glucans.</text>
        <dbReference type="EC" id="3.2.1.39"/>
    </reaction>
</comment>
<evidence type="ECO:0000256" key="19">
    <source>
        <dbReference type="ARBA" id="ARBA00025152"/>
    </source>
</evidence>
<evidence type="ECO:0000313" key="24">
    <source>
        <dbReference type="EMBL" id="OQE31263.1"/>
    </source>
</evidence>
<dbReference type="EC" id="3.2.1.39" evidence="5"/>